<evidence type="ECO:0000256" key="1">
    <source>
        <dbReference type="SAM" id="Phobius"/>
    </source>
</evidence>
<dbReference type="AlphaFoldDB" id="Q581N9"/>
<keyword evidence="1" id="KW-0812">Transmembrane</keyword>
<reference evidence="2" key="3">
    <citation type="submission" date="2005-04" db="EMBL/GenBank/DDBJ databases">
        <authorList>
            <person name="Haas B."/>
            <person name="Blandin G."/>
            <person name="El-Sayed N."/>
        </authorList>
    </citation>
    <scope>NUCLEOTIDE SEQUENCE</scope>
    <source>
        <strain evidence="2">GUTat10.1</strain>
    </source>
</reference>
<feature type="transmembrane region" description="Helical" evidence="1">
    <location>
        <begin position="55"/>
        <end position="77"/>
    </location>
</feature>
<gene>
    <name evidence="2" type="ORF">Tb04.30K5.100</name>
</gene>
<evidence type="ECO:0000313" key="2">
    <source>
        <dbReference type="EMBL" id="AAX80074.1"/>
    </source>
</evidence>
<name>Q581N9_9TRYP</name>
<accession>Q581N9</accession>
<organism evidence="2">
    <name type="scientific">Trypanosoma brucei</name>
    <dbReference type="NCBI Taxonomy" id="5691"/>
    <lineage>
        <taxon>Eukaryota</taxon>
        <taxon>Discoba</taxon>
        <taxon>Euglenozoa</taxon>
        <taxon>Kinetoplastea</taxon>
        <taxon>Metakinetoplastina</taxon>
        <taxon>Trypanosomatida</taxon>
        <taxon>Trypanosomatidae</taxon>
        <taxon>Trypanosoma</taxon>
    </lineage>
</organism>
<keyword evidence="1" id="KW-1133">Transmembrane helix</keyword>
<protein>
    <submittedName>
        <fullName evidence="2">Uncharacterized protein</fullName>
    </submittedName>
</protein>
<reference evidence="2" key="1">
    <citation type="submission" date="2001-06" db="EMBL/GenBank/DDBJ databases">
        <authorList>
            <person name="Ghedin E."/>
            <person name="Blandin G."/>
            <person name="Bartholomeu D."/>
            <person name="Caler E."/>
            <person name="Haas B."/>
            <person name="Hannick L."/>
            <person name="Shallom J."/>
            <person name="Hou L."/>
            <person name="Djikeng A."/>
            <person name="Feldblyum T."/>
            <person name="Hostetler J."/>
            <person name="Johnson J."/>
            <person name="Jones K."/>
            <person name="Koo H.L."/>
            <person name="Larkin C."/>
            <person name="Pai G."/>
            <person name="Peterson J."/>
            <person name="Khalak H.G."/>
            <person name="Salzberg S."/>
            <person name="Simpson A.J."/>
            <person name="Tallon L."/>
            <person name="Van Aken S."/>
            <person name="Wanless D."/>
            <person name="White O."/>
            <person name="Wortman J."/>
            <person name="Fraser C.M."/>
            <person name="El-Sayed N.M.A."/>
        </authorList>
    </citation>
    <scope>NUCLEOTIDE SEQUENCE</scope>
    <source>
        <strain evidence="2">GUTat10.1</strain>
    </source>
</reference>
<keyword evidence="1" id="KW-0472">Membrane</keyword>
<proteinExistence type="predicted"/>
<reference evidence="2" key="2">
    <citation type="submission" date="2002-04" db="EMBL/GenBank/DDBJ databases">
        <authorList>
            <person name="El-Sayed N.M."/>
            <person name="Khalak H."/>
            <person name="Adams M.D."/>
        </authorList>
    </citation>
    <scope>NUCLEOTIDE SEQUENCE</scope>
    <source>
        <strain evidence="2">GUTat10.1</strain>
    </source>
</reference>
<dbReference type="EMBL" id="AC091781">
    <property type="protein sequence ID" value="AAX80074.1"/>
    <property type="molecule type" value="Genomic_DNA"/>
</dbReference>
<sequence>MKSSQMRCSASSILDARALSLSSDHFFICELIHQSSSSSFPALDRYFFFFLFPRLAPPFIFIFISFFFLFCFCFSFLPT</sequence>